<evidence type="ECO:0000256" key="3">
    <source>
        <dbReference type="ARBA" id="ARBA00023098"/>
    </source>
</evidence>
<dbReference type="PIRSF" id="PIRSF018169">
    <property type="entry name" value="PAF_acetylhydrolase"/>
    <property type="match status" value="1"/>
</dbReference>
<dbReference type="InterPro" id="IPR016715">
    <property type="entry name" value="PAF_acetylhydro_eukaryote"/>
</dbReference>
<feature type="active site" description="Charge relay system" evidence="5">
    <location>
        <position position="338"/>
    </location>
</feature>
<keyword evidence="6" id="KW-0472">Membrane</keyword>
<evidence type="ECO:0000256" key="2">
    <source>
        <dbReference type="ARBA" id="ARBA00022963"/>
    </source>
</evidence>
<dbReference type="EC" id="3.1.1.47" evidence="4"/>
<dbReference type="OrthoDB" id="2363873at2759"/>
<name>A0A1V8TAK7_9PEZI</name>
<dbReference type="InterPro" id="IPR029058">
    <property type="entry name" value="AB_hydrolase_fold"/>
</dbReference>
<dbReference type="PANTHER" id="PTHR10272">
    <property type="entry name" value="PLATELET-ACTIVATING FACTOR ACETYLHYDROLASE"/>
    <property type="match status" value="1"/>
</dbReference>
<keyword evidence="1 4" id="KW-0378">Hydrolase</keyword>
<dbReference type="GO" id="GO:0016042">
    <property type="term" value="P:lipid catabolic process"/>
    <property type="evidence" value="ECO:0007669"/>
    <property type="project" value="UniProtKB-KW"/>
</dbReference>
<dbReference type="InParanoid" id="A0A1V8TAK7"/>
<dbReference type="Proteomes" id="UP000192596">
    <property type="component" value="Unassembled WGS sequence"/>
</dbReference>
<protein>
    <recommendedName>
        <fullName evidence="4">Putative phospholipase</fullName>
        <ecNumber evidence="4">3.1.1.47</ecNumber>
    </recommendedName>
</protein>
<dbReference type="STRING" id="1507870.A0A1V8TAK7"/>
<accession>A0A1V8TAK7</accession>
<dbReference type="AlphaFoldDB" id="A0A1V8TAK7"/>
<sequence length="501" mass="55939">MSLIHLGWTTLRRHRVRYWFIGLSVFYVVYCVSHGMPLLSSKLPEYTGEYDVGTIDLEVPVTPPRRIGEVIYKDTSRPAFEVDTVLFSLFYPATKGEISRKDKHLWVPRPIGLHAEGYAKFAHSHNWFTKKLIGLGLWSLAGGIEVPAMVDVKMHGTVQSSKEYHGQDEQPDDDYGLPQFPVIVFSHGQASSRTSYTQYCAELASRGFVVAALEHRDGSGPGTILLGNRTMKQLLHFGASELQPSPDGPKLKMLQLDMRQAEVEECVNVLRRINAGEGLEIFNNNPRHEGQVLPEWRSRLDLKRIVIGGHSYGATLALQALKGAPSHALPFVGGLILDPGKSSGPLNHDIDAPVVVVHSQSWSSKMSIFHGRPHFEVVKGLVESITADRKKLAWFLTAKGTTHPSVTDAPLIQPFLLSWTTGATIDVKEGVHQYVQVSHDFMKYLEDGHRRGVLKEEVSHPTYNEQTREIANKDIAKFWQVHVAPTTFCPYPGLCGIEEDK</sequence>
<dbReference type="PANTHER" id="PTHR10272:SF11">
    <property type="entry name" value="PHOSPHOLIPASE-RELATED"/>
    <property type="match status" value="1"/>
</dbReference>
<keyword evidence="3 4" id="KW-0443">Lipid metabolism</keyword>
<dbReference type="SUPFAM" id="SSF53474">
    <property type="entry name" value="alpha/beta-Hydrolases"/>
    <property type="match status" value="1"/>
</dbReference>
<evidence type="ECO:0000313" key="7">
    <source>
        <dbReference type="EMBL" id="OQO08399.1"/>
    </source>
</evidence>
<evidence type="ECO:0000256" key="6">
    <source>
        <dbReference type="SAM" id="Phobius"/>
    </source>
</evidence>
<dbReference type="Pfam" id="PF03403">
    <property type="entry name" value="PAF-AH_p_II"/>
    <property type="match status" value="1"/>
</dbReference>
<comment type="caution">
    <text evidence="7">The sequence shown here is derived from an EMBL/GenBank/DDBJ whole genome shotgun (WGS) entry which is preliminary data.</text>
</comment>
<comment type="catalytic activity">
    <reaction evidence="4">
        <text>a 1-O-alkyl-2-acetyl-sn-glycero-3-phosphocholine + H2O = a 1-O-alkyl-sn-glycero-3-phosphocholine + acetate + H(+)</text>
        <dbReference type="Rhea" id="RHEA:17777"/>
        <dbReference type="ChEBI" id="CHEBI:15377"/>
        <dbReference type="ChEBI" id="CHEBI:15378"/>
        <dbReference type="ChEBI" id="CHEBI:30089"/>
        <dbReference type="ChEBI" id="CHEBI:30909"/>
        <dbReference type="ChEBI" id="CHEBI:36707"/>
        <dbReference type="EC" id="3.1.1.47"/>
    </reaction>
</comment>
<dbReference type="GO" id="GO:0003847">
    <property type="term" value="F:1-alkyl-2-acetylglycerophosphocholine esterase activity"/>
    <property type="evidence" value="ECO:0007669"/>
    <property type="project" value="UniProtKB-UniRule"/>
</dbReference>
<evidence type="ECO:0000256" key="5">
    <source>
        <dbReference type="PIRSR" id="PIRSR018169-1"/>
    </source>
</evidence>
<keyword evidence="6" id="KW-1133">Transmembrane helix</keyword>
<comment type="similarity">
    <text evidence="4">Belongs to the serine esterase family.</text>
</comment>
<reference evidence="8" key="1">
    <citation type="submission" date="2017-03" db="EMBL/GenBank/DDBJ databases">
        <title>Genomes of endolithic fungi from Antarctica.</title>
        <authorList>
            <person name="Coleine C."/>
            <person name="Masonjones S."/>
            <person name="Stajich J.E."/>
        </authorList>
    </citation>
    <scope>NUCLEOTIDE SEQUENCE [LARGE SCALE GENOMIC DNA]</scope>
    <source>
        <strain evidence="8">CCFEE 5527</strain>
    </source>
</reference>
<keyword evidence="2 4" id="KW-0442">Lipid degradation</keyword>
<proteinExistence type="inferred from homology"/>
<organism evidence="7 8">
    <name type="scientific">Cryoendolithus antarcticus</name>
    <dbReference type="NCBI Taxonomy" id="1507870"/>
    <lineage>
        <taxon>Eukaryota</taxon>
        <taxon>Fungi</taxon>
        <taxon>Dikarya</taxon>
        <taxon>Ascomycota</taxon>
        <taxon>Pezizomycotina</taxon>
        <taxon>Dothideomycetes</taxon>
        <taxon>Dothideomycetidae</taxon>
        <taxon>Cladosporiales</taxon>
        <taxon>Cladosporiaceae</taxon>
        <taxon>Cryoendolithus</taxon>
    </lineage>
</organism>
<gene>
    <name evidence="7" type="ORF">B0A48_06269</name>
</gene>
<evidence type="ECO:0000256" key="4">
    <source>
        <dbReference type="PIRNR" id="PIRNR018169"/>
    </source>
</evidence>
<evidence type="ECO:0000313" key="8">
    <source>
        <dbReference type="Proteomes" id="UP000192596"/>
    </source>
</evidence>
<dbReference type="EMBL" id="NAJO01000012">
    <property type="protein sequence ID" value="OQO08399.1"/>
    <property type="molecule type" value="Genomic_DNA"/>
</dbReference>
<keyword evidence="6" id="KW-0812">Transmembrane</keyword>
<feature type="active site" description="Nucleophile" evidence="5">
    <location>
        <position position="311"/>
    </location>
</feature>
<feature type="active site" description="Charge relay system" evidence="5">
    <location>
        <position position="403"/>
    </location>
</feature>
<evidence type="ECO:0000256" key="1">
    <source>
        <dbReference type="ARBA" id="ARBA00022801"/>
    </source>
</evidence>
<dbReference type="Gene3D" id="3.40.50.1820">
    <property type="entry name" value="alpha/beta hydrolase"/>
    <property type="match status" value="1"/>
</dbReference>
<feature type="transmembrane region" description="Helical" evidence="6">
    <location>
        <begin position="18"/>
        <end position="39"/>
    </location>
</feature>
<keyword evidence="8" id="KW-1185">Reference proteome</keyword>